<accession>A0AAV4QXV3</accession>
<organism evidence="1 2">
    <name type="scientific">Caerostris extrusa</name>
    <name type="common">Bark spider</name>
    <name type="synonym">Caerostris bankana</name>
    <dbReference type="NCBI Taxonomy" id="172846"/>
    <lineage>
        <taxon>Eukaryota</taxon>
        <taxon>Metazoa</taxon>
        <taxon>Ecdysozoa</taxon>
        <taxon>Arthropoda</taxon>
        <taxon>Chelicerata</taxon>
        <taxon>Arachnida</taxon>
        <taxon>Araneae</taxon>
        <taxon>Araneomorphae</taxon>
        <taxon>Entelegynae</taxon>
        <taxon>Araneoidea</taxon>
        <taxon>Araneidae</taxon>
        <taxon>Caerostris</taxon>
    </lineage>
</organism>
<reference evidence="1 2" key="1">
    <citation type="submission" date="2021-06" db="EMBL/GenBank/DDBJ databases">
        <title>Caerostris extrusa draft genome.</title>
        <authorList>
            <person name="Kono N."/>
            <person name="Arakawa K."/>
        </authorList>
    </citation>
    <scope>NUCLEOTIDE SEQUENCE [LARGE SCALE GENOMIC DNA]</scope>
</reference>
<name>A0AAV4QXV3_CAEEX</name>
<dbReference type="Proteomes" id="UP001054945">
    <property type="component" value="Unassembled WGS sequence"/>
</dbReference>
<comment type="caution">
    <text evidence="1">The sequence shown here is derived from an EMBL/GenBank/DDBJ whole genome shotgun (WGS) entry which is preliminary data.</text>
</comment>
<gene>
    <name evidence="1" type="ORF">CEXT_335741</name>
</gene>
<evidence type="ECO:0000313" key="1">
    <source>
        <dbReference type="EMBL" id="GIY14089.1"/>
    </source>
</evidence>
<sequence length="77" mass="8967">MTSYFRQSHLKKLSCNLVVKPTHNPKSSTYPAKYMTSQKTKRGFQPRIPRTPESSRAAITEAANVVFLSFMTFYYNW</sequence>
<dbReference type="EMBL" id="BPLR01007047">
    <property type="protein sequence ID" value="GIY14089.1"/>
    <property type="molecule type" value="Genomic_DNA"/>
</dbReference>
<keyword evidence="2" id="KW-1185">Reference proteome</keyword>
<protein>
    <submittedName>
        <fullName evidence="1">Uncharacterized protein</fullName>
    </submittedName>
</protein>
<evidence type="ECO:0000313" key="2">
    <source>
        <dbReference type="Proteomes" id="UP001054945"/>
    </source>
</evidence>
<proteinExistence type="predicted"/>
<dbReference type="AlphaFoldDB" id="A0AAV4QXV3"/>